<dbReference type="InterPro" id="IPR034681">
    <property type="entry name" value="MenF"/>
</dbReference>
<evidence type="ECO:0000313" key="6">
    <source>
        <dbReference type="EMBL" id="RAL18428.1"/>
    </source>
</evidence>
<dbReference type="GO" id="GO:0009234">
    <property type="term" value="P:menaquinone biosynthetic process"/>
    <property type="evidence" value="ECO:0007669"/>
    <property type="project" value="UniProtKB-UniRule"/>
</dbReference>
<dbReference type="EMBL" id="PTPX01000014">
    <property type="protein sequence ID" value="RAL18428.1"/>
    <property type="molecule type" value="Genomic_DNA"/>
</dbReference>
<feature type="domain" description="Chorismate-utilising enzyme C-terminal" evidence="5">
    <location>
        <begin position="163"/>
        <end position="415"/>
    </location>
</feature>
<feature type="binding site" evidence="4">
    <location>
        <position position="278"/>
    </location>
    <ligand>
        <name>Mg(2+)</name>
        <dbReference type="ChEBI" id="CHEBI:18420"/>
    </ligand>
</feature>
<dbReference type="PANTHER" id="PTHR42839">
    <property type="entry name" value="ISOCHORISMATE SYNTHASE ENTC"/>
    <property type="match status" value="1"/>
</dbReference>
<dbReference type="GO" id="GO:0008909">
    <property type="term" value="F:isochorismate synthase activity"/>
    <property type="evidence" value="ECO:0007669"/>
    <property type="project" value="UniProtKB-UniRule"/>
</dbReference>
<dbReference type="PANTHER" id="PTHR42839:SF2">
    <property type="entry name" value="ISOCHORISMATE SYNTHASE ENTC"/>
    <property type="match status" value="1"/>
</dbReference>
<sequence>MSLFNPLQQQLLQQLQQMPLQQGIVQLRAEIAVDLANHQLLAWLKAKSLFPHYYWQNRDTAQTLVAVGAVRAFHQLDDVEQFRQQSDLMIVGGTEFDGQCHFILPRLLLVKDETKLTACLIVDCDHLAQEQAECIALLAQFEQVSELLPIKNQWVRTQSACEFEHWQANIALAIEQIQQQQMNKVVLANATTKTFQQPISPYDLLFASQQKNLGCYHFLWSEERGEAFIGSSPERLYLRQGRHFFTEALAGTVAVTADPEQTEQNALWLLNDQKNIYENWLVVDDICSHLADCAADIQVGDAEIKRLHNVQHLRRQIQTVLAEQVSDGDCLARIHPTAAVAGLPRPTAKQFIQQHECFERGWYAGALGYFTPEQAEFCVMLRSALIKQNQITFYAGAGIVEKSDPQSEWQEIERKAQAMAGLMN</sequence>
<keyword evidence="4" id="KW-0460">Magnesium</keyword>
<evidence type="ECO:0000256" key="4">
    <source>
        <dbReference type="HAMAP-Rule" id="MF_01935"/>
    </source>
</evidence>
<keyword evidence="4" id="KW-0479">Metal-binding</keyword>
<dbReference type="Gene3D" id="3.60.120.10">
    <property type="entry name" value="Anthranilate synthase"/>
    <property type="match status" value="1"/>
</dbReference>
<comment type="cofactor">
    <cofactor evidence="4">
        <name>Mg(2+)</name>
        <dbReference type="ChEBI" id="CHEBI:18420"/>
    </cofactor>
</comment>
<reference evidence="7" key="1">
    <citation type="submission" date="2018-02" db="EMBL/GenBank/DDBJ databases">
        <title>Glaesserella australis sp. nov., isolated from the lungs of pigs.</title>
        <authorList>
            <person name="Turni C."/>
            <person name="Christensen H."/>
        </authorList>
    </citation>
    <scope>NUCLEOTIDE SEQUENCE [LARGE SCALE GENOMIC DNA]</scope>
    <source>
        <strain evidence="7">HS4635</strain>
    </source>
</reference>
<comment type="caution">
    <text evidence="6">The sequence shown here is derived from an EMBL/GenBank/DDBJ whole genome shotgun (WGS) entry which is preliminary data.</text>
</comment>
<feature type="binding site" evidence="4">
    <location>
        <position position="411"/>
    </location>
    <ligand>
        <name>Mg(2+)</name>
        <dbReference type="ChEBI" id="CHEBI:18420"/>
    </ligand>
</feature>
<protein>
    <recommendedName>
        <fullName evidence="4">Isochorismate synthase MenF</fullName>
        <ecNumber evidence="4">5.4.4.2</ecNumber>
    </recommendedName>
    <alternativeName>
        <fullName evidence="4">Isochorismate mutase</fullName>
    </alternativeName>
</protein>
<dbReference type="OrthoDB" id="9806579at2"/>
<dbReference type="UniPathway" id="UPA01057">
    <property type="reaction ID" value="UER00163"/>
</dbReference>
<comment type="function">
    <text evidence="4">Catalyzes the conversion of chorismate to isochorismate.</text>
</comment>
<comment type="similarity">
    <text evidence="2 4">Belongs to the isochorismate synthase family.</text>
</comment>
<dbReference type="NCBIfam" id="TIGR00543">
    <property type="entry name" value="isochor_syn"/>
    <property type="match status" value="1"/>
</dbReference>
<proteinExistence type="inferred from homology"/>
<dbReference type="GO" id="GO:0000287">
    <property type="term" value="F:magnesium ion binding"/>
    <property type="evidence" value="ECO:0007669"/>
    <property type="project" value="UniProtKB-UniRule"/>
</dbReference>
<comment type="catalytic activity">
    <reaction evidence="1 4">
        <text>chorismate = isochorismate</text>
        <dbReference type="Rhea" id="RHEA:18985"/>
        <dbReference type="ChEBI" id="CHEBI:29748"/>
        <dbReference type="ChEBI" id="CHEBI:29780"/>
        <dbReference type="EC" id="5.4.4.2"/>
    </reaction>
</comment>
<accession>A0A328BVT2</accession>
<dbReference type="Proteomes" id="UP000248689">
    <property type="component" value="Unassembled WGS sequence"/>
</dbReference>
<evidence type="ECO:0000256" key="3">
    <source>
        <dbReference type="ARBA" id="ARBA00023235"/>
    </source>
</evidence>
<comment type="pathway">
    <text evidence="4">Quinol/quinone metabolism; menaquinone biosynthesis.</text>
</comment>
<organism evidence="6 7">
    <name type="scientific">Glaesserella australis</name>
    <dbReference type="NCBI Taxonomy" id="2094024"/>
    <lineage>
        <taxon>Bacteria</taxon>
        <taxon>Pseudomonadati</taxon>
        <taxon>Pseudomonadota</taxon>
        <taxon>Gammaproteobacteria</taxon>
        <taxon>Pasteurellales</taxon>
        <taxon>Pasteurellaceae</taxon>
        <taxon>Glaesserella</taxon>
    </lineage>
</organism>
<keyword evidence="3 4" id="KW-0413">Isomerase</keyword>
<dbReference type="HAMAP" id="MF_01935">
    <property type="entry name" value="MenF"/>
    <property type="match status" value="1"/>
</dbReference>
<dbReference type="InterPro" id="IPR005801">
    <property type="entry name" value="ADC_synthase"/>
</dbReference>
<dbReference type="AlphaFoldDB" id="A0A328BVT2"/>
<evidence type="ECO:0000313" key="7">
    <source>
        <dbReference type="Proteomes" id="UP000248689"/>
    </source>
</evidence>
<dbReference type="InterPro" id="IPR004561">
    <property type="entry name" value="IsoChor_synthase"/>
</dbReference>
<feature type="active site" description="Proton donor" evidence="4">
    <location>
        <position position="234"/>
    </location>
</feature>
<dbReference type="RefSeq" id="WP_111750110.1">
    <property type="nucleotide sequence ID" value="NZ_PTPX01000014.1"/>
</dbReference>
<evidence type="ECO:0000259" key="5">
    <source>
        <dbReference type="Pfam" id="PF00425"/>
    </source>
</evidence>
<evidence type="ECO:0000256" key="2">
    <source>
        <dbReference type="ARBA" id="ARBA00005297"/>
    </source>
</evidence>
<evidence type="ECO:0000256" key="1">
    <source>
        <dbReference type="ARBA" id="ARBA00000799"/>
    </source>
</evidence>
<dbReference type="InterPro" id="IPR015890">
    <property type="entry name" value="Chorismate_C"/>
</dbReference>
<name>A0A328BVT2_9PAST</name>
<comment type="pathway">
    <text evidence="4">Quinol/quinone metabolism; 1,4-dihydroxy-2-naphthoate biosynthesis; 1,4-dihydroxy-2-naphthoate from chorismate: step 1/7.</text>
</comment>
<dbReference type="Pfam" id="PF00425">
    <property type="entry name" value="Chorismate_bind"/>
    <property type="match status" value="1"/>
</dbReference>
<keyword evidence="4" id="KW-0474">Menaquinone biosynthesis</keyword>
<dbReference type="EC" id="5.4.4.2" evidence="4"/>
<dbReference type="UniPathway" id="UPA00079"/>
<gene>
    <name evidence="4" type="primary">menF</name>
    <name evidence="6" type="ORF">C5N92_06845</name>
</gene>
<dbReference type="SUPFAM" id="SSF56322">
    <property type="entry name" value="ADC synthase"/>
    <property type="match status" value="1"/>
</dbReference>
<feature type="active site" description="Proton acceptor" evidence="4">
    <location>
        <position position="184"/>
    </location>
</feature>
<keyword evidence="7" id="KW-1185">Reference proteome</keyword>